<accession>A0A975C1Q5</accession>
<proteinExistence type="predicted"/>
<feature type="chain" id="PRO_5037929891" evidence="1">
    <location>
        <begin position="26"/>
        <end position="70"/>
    </location>
</feature>
<dbReference type="KEGG" id="bgoe:IFJ75_04935"/>
<dbReference type="InterPro" id="IPR018649">
    <property type="entry name" value="SHOCT"/>
</dbReference>
<dbReference type="RefSeq" id="WP_207931528.1">
    <property type="nucleotide sequence ID" value="NZ_CP062222.1"/>
</dbReference>
<keyword evidence="4" id="KW-1185">Reference proteome</keyword>
<name>A0A975C1Q5_9CAUL</name>
<dbReference type="AlphaFoldDB" id="A0A975C1Q5"/>
<organism evidence="3 4">
    <name type="scientific">Brevundimonas goettingensis</name>
    <dbReference type="NCBI Taxonomy" id="2774190"/>
    <lineage>
        <taxon>Bacteria</taxon>
        <taxon>Pseudomonadati</taxon>
        <taxon>Pseudomonadota</taxon>
        <taxon>Alphaproteobacteria</taxon>
        <taxon>Caulobacterales</taxon>
        <taxon>Caulobacteraceae</taxon>
        <taxon>Brevundimonas</taxon>
    </lineage>
</organism>
<dbReference type="Proteomes" id="UP000663918">
    <property type="component" value="Chromosome"/>
</dbReference>
<evidence type="ECO:0000313" key="3">
    <source>
        <dbReference type="EMBL" id="QTC92248.1"/>
    </source>
</evidence>
<dbReference type="EMBL" id="CP062222">
    <property type="protein sequence ID" value="QTC92248.1"/>
    <property type="molecule type" value="Genomic_DNA"/>
</dbReference>
<feature type="domain" description="SHOCT" evidence="2">
    <location>
        <begin position="41"/>
        <end position="67"/>
    </location>
</feature>
<keyword evidence="1" id="KW-0732">Signal</keyword>
<dbReference type="PROSITE" id="PS51257">
    <property type="entry name" value="PROKAR_LIPOPROTEIN"/>
    <property type="match status" value="1"/>
</dbReference>
<protein>
    <submittedName>
        <fullName evidence="3">SHOCT domain-containing protein</fullName>
    </submittedName>
</protein>
<reference evidence="3" key="1">
    <citation type="submission" date="2020-09" db="EMBL/GenBank/DDBJ databases">
        <title>Brevundimonas sp. LVF2 isolated from a puddle in Goettingen, Germany.</title>
        <authorList>
            <person name="Friedrich I."/>
            <person name="Klassen A."/>
            <person name="Hannes N."/>
            <person name="Schneider D."/>
            <person name="Hertel R."/>
            <person name="Daniel R."/>
        </authorList>
    </citation>
    <scope>NUCLEOTIDE SEQUENCE</scope>
    <source>
        <strain evidence="3">LVF2</strain>
    </source>
</reference>
<sequence length="70" mass="7384">MPRLSLLVITAPVALALSLSLTACGGGSSTTAIETQTTGQQLIDLKAALDAGVITQREYDAKRRDILRNN</sequence>
<feature type="signal peptide" evidence="1">
    <location>
        <begin position="1"/>
        <end position="25"/>
    </location>
</feature>
<evidence type="ECO:0000256" key="1">
    <source>
        <dbReference type="SAM" id="SignalP"/>
    </source>
</evidence>
<gene>
    <name evidence="3" type="ORF">IFJ75_04935</name>
</gene>
<evidence type="ECO:0000313" key="4">
    <source>
        <dbReference type="Proteomes" id="UP000663918"/>
    </source>
</evidence>
<dbReference type="Pfam" id="PF09851">
    <property type="entry name" value="SHOCT"/>
    <property type="match status" value="1"/>
</dbReference>
<evidence type="ECO:0000259" key="2">
    <source>
        <dbReference type="Pfam" id="PF09851"/>
    </source>
</evidence>